<dbReference type="GO" id="GO:0005829">
    <property type="term" value="C:cytosol"/>
    <property type="evidence" value="ECO:0007669"/>
    <property type="project" value="TreeGrafter"/>
</dbReference>
<dbReference type="GO" id="GO:0016787">
    <property type="term" value="F:hydrolase activity"/>
    <property type="evidence" value="ECO:0007669"/>
    <property type="project" value="InterPro"/>
</dbReference>
<dbReference type="Gene3D" id="3.40.50.150">
    <property type="entry name" value="Vaccinia Virus protein VP39"/>
    <property type="match status" value="1"/>
</dbReference>
<dbReference type="CDD" id="cd18785">
    <property type="entry name" value="SF2_C"/>
    <property type="match status" value="1"/>
</dbReference>
<name>A0A5C8FIU8_9SPIR</name>
<dbReference type="InterPro" id="IPR011335">
    <property type="entry name" value="Restrct_endonuc-II-like"/>
</dbReference>
<accession>A0A5C8FIU8</accession>
<dbReference type="InterPro" id="IPR027417">
    <property type="entry name" value="P-loop_NTPase"/>
</dbReference>
<evidence type="ECO:0000259" key="1">
    <source>
        <dbReference type="PROSITE" id="PS51192"/>
    </source>
</evidence>
<evidence type="ECO:0000259" key="2">
    <source>
        <dbReference type="PROSITE" id="PS51194"/>
    </source>
</evidence>
<dbReference type="InterPro" id="IPR001650">
    <property type="entry name" value="Helicase_C-like"/>
</dbReference>
<dbReference type="InterPro" id="IPR053980">
    <property type="entry name" value="ISP_coupler"/>
</dbReference>
<dbReference type="PROSITE" id="PS51194">
    <property type="entry name" value="HELICASE_CTER"/>
    <property type="match status" value="1"/>
</dbReference>
<reference evidence="3 4" key="1">
    <citation type="journal article" date="1992" name="Lakartidningen">
        <title>[Penicillin V and not amoxicillin is the first choice preparation in acute otitis].</title>
        <authorList>
            <person name="Kamme C."/>
            <person name="Lundgren K."/>
            <person name="Prellner K."/>
        </authorList>
    </citation>
    <scope>NUCLEOTIDE SEQUENCE [LARGE SCALE GENOMIC DNA]</scope>
    <source>
        <strain evidence="3 4">PC3939II</strain>
    </source>
</reference>
<dbReference type="CDD" id="cd22333">
    <property type="entry name" value="LlaBIII_nuclease-like"/>
    <property type="match status" value="1"/>
</dbReference>
<comment type="caution">
    <text evidence="3">The sequence shown here is derived from an EMBL/GenBank/DDBJ whole genome shotgun (WGS) entry which is preliminary data.</text>
</comment>
<organism evidence="3 4">
    <name type="scientific">Brachyspira aalborgi</name>
    <dbReference type="NCBI Taxonomy" id="29522"/>
    <lineage>
        <taxon>Bacteria</taxon>
        <taxon>Pseudomonadati</taxon>
        <taxon>Spirochaetota</taxon>
        <taxon>Spirochaetia</taxon>
        <taxon>Brachyspirales</taxon>
        <taxon>Brachyspiraceae</taxon>
        <taxon>Brachyspira</taxon>
    </lineage>
</organism>
<dbReference type="InterPro" id="IPR029063">
    <property type="entry name" value="SAM-dependent_MTases_sf"/>
</dbReference>
<keyword evidence="3" id="KW-0347">Helicase</keyword>
<dbReference type="Pfam" id="PF18135">
    <property type="entry name" value="Type_ISP_C"/>
    <property type="match status" value="1"/>
</dbReference>
<dbReference type="RefSeq" id="WP_147718593.1">
    <property type="nucleotide sequence ID" value="NZ_SAYE01000015.1"/>
</dbReference>
<dbReference type="SUPFAM" id="SSF53335">
    <property type="entry name" value="S-adenosyl-L-methionine-dependent methyltransferases"/>
    <property type="match status" value="1"/>
</dbReference>
<dbReference type="Pfam" id="PF00271">
    <property type="entry name" value="Helicase_C"/>
    <property type="match status" value="1"/>
</dbReference>
<dbReference type="GO" id="GO:0003677">
    <property type="term" value="F:DNA binding"/>
    <property type="evidence" value="ECO:0007669"/>
    <property type="project" value="InterPro"/>
</dbReference>
<dbReference type="Pfam" id="PF22240">
    <property type="entry name" value="ISP_coupler"/>
    <property type="match status" value="1"/>
</dbReference>
<dbReference type="SMART" id="SM00490">
    <property type="entry name" value="HELICc"/>
    <property type="match status" value="1"/>
</dbReference>
<dbReference type="InterPro" id="IPR014001">
    <property type="entry name" value="Helicase_ATP-bd"/>
</dbReference>
<dbReference type="PANTHER" id="PTHR47396">
    <property type="entry name" value="TYPE I RESTRICTION ENZYME ECOKI R PROTEIN"/>
    <property type="match status" value="1"/>
</dbReference>
<dbReference type="GO" id="GO:0004386">
    <property type="term" value="F:helicase activity"/>
    <property type="evidence" value="ECO:0007669"/>
    <property type="project" value="UniProtKB-KW"/>
</dbReference>
<dbReference type="InterPro" id="IPR039442">
    <property type="entry name" value="Mrr-like_dom"/>
</dbReference>
<keyword evidence="3" id="KW-0547">Nucleotide-binding</keyword>
<dbReference type="Pfam" id="PF13156">
    <property type="entry name" value="Mrr_cat_2"/>
    <property type="match status" value="1"/>
</dbReference>
<keyword evidence="3" id="KW-0378">Hydrolase</keyword>
<dbReference type="PROSITE" id="PS51192">
    <property type="entry name" value="HELICASE_ATP_BIND_1"/>
    <property type="match status" value="1"/>
</dbReference>
<dbReference type="InterPro" id="IPR050742">
    <property type="entry name" value="Helicase_Restrict-Modif_Enz"/>
</dbReference>
<dbReference type="GO" id="GO:0005524">
    <property type="term" value="F:ATP binding"/>
    <property type="evidence" value="ECO:0007669"/>
    <property type="project" value="InterPro"/>
</dbReference>
<protein>
    <submittedName>
        <fullName evidence="3">Helicase</fullName>
    </submittedName>
</protein>
<gene>
    <name evidence="3" type="ORF">EPJ84_10040</name>
</gene>
<dbReference type="EMBL" id="SAYE01000015">
    <property type="protein sequence ID" value="TXJ49304.1"/>
    <property type="molecule type" value="Genomic_DNA"/>
</dbReference>
<dbReference type="Pfam" id="PF04851">
    <property type="entry name" value="ResIII"/>
    <property type="match status" value="1"/>
</dbReference>
<feature type="domain" description="Helicase C-terminal" evidence="2">
    <location>
        <begin position="467"/>
        <end position="642"/>
    </location>
</feature>
<dbReference type="PRINTS" id="PR00507">
    <property type="entry name" value="N12N6MTFRASE"/>
</dbReference>
<evidence type="ECO:0000313" key="3">
    <source>
        <dbReference type="EMBL" id="TXJ49304.1"/>
    </source>
</evidence>
<dbReference type="SUPFAM" id="SSF52980">
    <property type="entry name" value="Restriction endonuclease-like"/>
    <property type="match status" value="1"/>
</dbReference>
<dbReference type="PANTHER" id="PTHR47396:SF1">
    <property type="entry name" value="ATP-DEPENDENT HELICASE IRC3-RELATED"/>
    <property type="match status" value="1"/>
</dbReference>
<dbReference type="InterPro" id="IPR041635">
    <property type="entry name" value="Type_ISP_LLaBIII_C"/>
</dbReference>
<dbReference type="SUPFAM" id="SSF52540">
    <property type="entry name" value="P-loop containing nucleoside triphosphate hydrolases"/>
    <property type="match status" value="1"/>
</dbReference>
<dbReference type="SMART" id="SM00487">
    <property type="entry name" value="DEXDc"/>
    <property type="match status" value="1"/>
</dbReference>
<dbReference type="InterPro" id="IPR006935">
    <property type="entry name" value="Helicase/UvrB_N"/>
</dbReference>
<dbReference type="Proteomes" id="UP000322307">
    <property type="component" value="Unassembled WGS sequence"/>
</dbReference>
<dbReference type="Gene3D" id="3.40.50.300">
    <property type="entry name" value="P-loop containing nucleotide triphosphate hydrolases"/>
    <property type="match status" value="2"/>
</dbReference>
<sequence length="1610" mass="186321">MNLSEIFEYFDKNNASSFDKGNRFEKLIKNYLLTDRKYNFKNIYNWNEFPFRDEFGGHDIGIDLIAVDNDNQYWAIQCKFHSKNTYIDKSGVDSFLATSSKSFNNGVKFSYRLWIENYGIWNSKAEKTIENQNPPVSRITRSDLENSGVDWDKIFNGIYGKEALQIKKELFEHQNEAIEKSHEYFKNENRGKLIMACGTGKTLTALKIAERETNGNGLILFLVPSIALLGQTLNEWNAQSNKPIYSIVICSDSKVEGKGKTIREDNTIADLPLPATTDINTIKNRLEKAINNTNRGMIVVFSTYQSIEVISKAQSKINNFEFDLIICDEAHRTTGVSIADEDESSFIKVHNNDFIKGHKRLYMTATPRIYSEDSKLKAQQNSITLCSMDDKKLYGEEIYRIGFGKAVENGLLSDYKVLILTISNNNISESIQQMIADESKEINTDDAAKLIGCINGLSKRIIGDNGLLKNEDPNFMRRAVAFCQSIKISKKITETLNGDIKEYYKDLNDKEKSEVVNIESKHIDGSMNATVRSELLSWLKSEEENDNNLCKILTNVKCLSEGVDVPSLDAVLFLSAKNSQVDVVQSVGRVMRKAQGKKYGYIIIPIFIPANEDPIKALNNNERYKVVWTVLNALRAHDDRFNAVVNKIDLNKEKPKNILISKVPDGDDDSVETIKNKNKDNFLQYHFDFAEYQGAIYAKLVDKVGDRKYWEQWSKDIANIAIKYTERIKDLINKEGKHKKEFEKFLTSLHDNINPSIDKDNAVEMLSQHLITQPVFEALFENYSFVNSNPVSKSMANMIKLLESQAFNKELKDLEKFYESVKMRASGIDNAEGKQKIILELYDKFFKTAFPKMVERLGIVYTPLECVDFIVKSINVILKEEFESDITDRNIKIIDPFVGTGTFMTRLMLNMAKQNIDDIKEKLEYKYKNELYANEIILLAYYIASINIENTYHDIIGGDYKSFEGISLTDTFQLSEDNDKDYKNSEPLLPFFMENIERINKQLESPIKVIMANPPYSIGQKSANDNAQNVSYPNLDSRINDTYVKNTKSTSYKANYDTYIKAFRWATDRLEESGLIVFISNGSYLDAPSLDGFRKCLEKEFEKIYIINLRGNQRTSGEVSRKEGGKIFGSGSRTPVAITFLIKKTSDSNKKADILYYDIGDYLSREEKLEKLKNFDNIKNIKFKKINPNKYGDWINKRGEDFNKFIPLSTGYDFNINSNSFFTIQAQGITTGRDSYMYNFSKNKLQYNIKRSIKYYNNLLETIKDKENYKFEDNEKYFKWTINLKKYFTKNKKIKFNDKFTVQALYRPFCKQYLYMDKNLIHRASSSKFFANNNHNKIIICSGNGGNKDFSVLISDKITDLNCLDASDKVFPLYYYETEEEKSNSKYEIKDIAKDNKGYQLFDYKIKRKFAISDYIMKLANEKYGRVSEEDIFYYVYGILHSPKYRIKYSNDLKKMLPHIPLFESKELFFHFSDAGRKLASIHLNYENQKPLKELKISGLESDNFVVQKMRFGKVNSNKDKTIINYNNNITISNIPEKAYDYVVNGKSAIEWIMERYQYTIDKDTEIINNPNEWRQVEENKRYILDLLLSVITVSVKTMEIVDNFLEHDF</sequence>
<feature type="domain" description="Helicase ATP-binding" evidence="1">
    <location>
        <begin position="182"/>
        <end position="385"/>
    </location>
</feature>
<evidence type="ECO:0000313" key="4">
    <source>
        <dbReference type="Proteomes" id="UP000322307"/>
    </source>
</evidence>
<keyword evidence="3" id="KW-0067">ATP-binding</keyword>
<proteinExistence type="predicted"/>